<evidence type="ECO:0000313" key="3">
    <source>
        <dbReference type="EMBL" id="KAK4469997.1"/>
    </source>
</evidence>
<evidence type="ECO:0000256" key="1">
    <source>
        <dbReference type="SAM" id="MobiDB-lite"/>
    </source>
</evidence>
<dbReference type="AlphaFoldDB" id="A0AAE1ZA16"/>
<feature type="transmembrane region" description="Helical" evidence="2">
    <location>
        <begin position="357"/>
        <end position="379"/>
    </location>
</feature>
<keyword evidence="2" id="KW-0812">Transmembrane</keyword>
<reference evidence="3" key="1">
    <citation type="submission" date="2022-04" db="EMBL/GenBank/DDBJ databases">
        <authorList>
            <person name="Xu L."/>
            <person name="Lv Z."/>
        </authorList>
    </citation>
    <scope>NUCLEOTIDE SEQUENCE</scope>
    <source>
        <strain evidence="3">LV_2022a</strain>
    </source>
</reference>
<sequence>ITFHLRPMNCTLYWFMLLMLYLNLLFVDNSVAEEAYYTDLNLTALAVEGQFKLMDTANQQIFPLGFAFKVHQKTFKSLMTFKSEATVFMGDAFENGKPVRSFRIVDGNYSQSNLESYTYGNAFVVFWGKLNYCKSYPGTYANIIMYIYNDGTIQYYISYVYGETENCPMTIEITDGNYNGSTNGNGIIDVGKIIHTKVYPSTRIATNNVFTLVPQLRCSAQASVETCTAESQLNANCSWCPECKTCLLENNTQSSLWNTSICDCSEKVETTVSEVNGLNDNGSSTDYESSKATTQRHDRANGMSTVVHGITDSIMNTNDNNDSTIDSETSKGTTQRQDVEKRKSINDYKPRVTYTKLIYYILGIVLGLFVIFAVCLILWKYLYKQY</sequence>
<name>A0AAE1ZA16_SCHME</name>
<dbReference type="Proteomes" id="UP001292079">
    <property type="component" value="Unassembled WGS sequence"/>
</dbReference>
<feature type="region of interest" description="Disordered" evidence="1">
    <location>
        <begin position="276"/>
        <end position="296"/>
    </location>
</feature>
<protein>
    <submittedName>
        <fullName evidence="3">Uncharacterized protein</fullName>
    </submittedName>
</protein>
<comment type="caution">
    <text evidence="3">The sequence shown here is derived from an EMBL/GenBank/DDBJ whole genome shotgun (WGS) entry which is preliminary data.</text>
</comment>
<dbReference type="EMBL" id="JALJAT010000004">
    <property type="protein sequence ID" value="KAK4469997.1"/>
    <property type="molecule type" value="Genomic_DNA"/>
</dbReference>
<feature type="compositionally biased region" description="Low complexity" evidence="1">
    <location>
        <begin position="314"/>
        <end position="327"/>
    </location>
</feature>
<keyword evidence="2" id="KW-1133">Transmembrane helix</keyword>
<feature type="non-terminal residue" evidence="3">
    <location>
        <position position="386"/>
    </location>
</feature>
<feature type="transmembrane region" description="Helical" evidence="2">
    <location>
        <begin position="12"/>
        <end position="32"/>
    </location>
</feature>
<accession>A0AAE1ZA16</accession>
<feature type="compositionally biased region" description="Polar residues" evidence="1">
    <location>
        <begin position="276"/>
        <end position="293"/>
    </location>
</feature>
<evidence type="ECO:0000256" key="2">
    <source>
        <dbReference type="SAM" id="Phobius"/>
    </source>
</evidence>
<organism evidence="3 4">
    <name type="scientific">Schistosoma mekongi</name>
    <name type="common">Parasitic worm</name>
    <dbReference type="NCBI Taxonomy" id="38744"/>
    <lineage>
        <taxon>Eukaryota</taxon>
        <taxon>Metazoa</taxon>
        <taxon>Spiralia</taxon>
        <taxon>Lophotrochozoa</taxon>
        <taxon>Platyhelminthes</taxon>
        <taxon>Trematoda</taxon>
        <taxon>Digenea</taxon>
        <taxon>Strigeidida</taxon>
        <taxon>Schistosomatoidea</taxon>
        <taxon>Schistosomatidae</taxon>
        <taxon>Schistosoma</taxon>
    </lineage>
</organism>
<reference evidence="3" key="2">
    <citation type="journal article" date="2023" name="Infect Dis Poverty">
        <title>Chromosome-scale genome of the human blood fluke Schistosoma mekongi and its implications for public health.</title>
        <authorList>
            <person name="Zhou M."/>
            <person name="Xu L."/>
            <person name="Xu D."/>
            <person name="Chen W."/>
            <person name="Khan J."/>
            <person name="Hu Y."/>
            <person name="Huang H."/>
            <person name="Wei H."/>
            <person name="Zhang Y."/>
            <person name="Chusongsang P."/>
            <person name="Tanasarnprasert K."/>
            <person name="Hu X."/>
            <person name="Limpanont Y."/>
            <person name="Lv Z."/>
        </authorList>
    </citation>
    <scope>NUCLEOTIDE SEQUENCE</scope>
    <source>
        <strain evidence="3">LV_2022a</strain>
    </source>
</reference>
<feature type="region of interest" description="Disordered" evidence="1">
    <location>
        <begin position="314"/>
        <end position="342"/>
    </location>
</feature>
<evidence type="ECO:0000313" key="4">
    <source>
        <dbReference type="Proteomes" id="UP001292079"/>
    </source>
</evidence>
<proteinExistence type="predicted"/>
<keyword evidence="4" id="KW-1185">Reference proteome</keyword>
<keyword evidence="2" id="KW-0472">Membrane</keyword>
<gene>
    <name evidence="3" type="ORF">MN116_000020</name>
</gene>